<feature type="transmembrane region" description="Helical" evidence="1">
    <location>
        <begin position="115"/>
        <end position="137"/>
    </location>
</feature>
<comment type="caution">
    <text evidence="2">The sequence shown here is derived from an EMBL/GenBank/DDBJ whole genome shotgun (WGS) entry which is preliminary data.</text>
</comment>
<dbReference type="AlphaFoldDB" id="A0A6G4WJI3"/>
<sequence length="144" mass="15652">MTIVGVVLLYLGVLNAALSLGSGTCTGGSADELVGGLYSLALYLLGWLLIYFSNRKTISFLVFVPLIPVAWWQLHFVMTLGYGFFLANLGACTVLGHGDFTNGAAEGWFDGRETFFFFIWLAANLAFLLGAVASYFMPRTIRSS</sequence>
<evidence type="ECO:0000313" key="2">
    <source>
        <dbReference type="EMBL" id="NGO54774.1"/>
    </source>
</evidence>
<dbReference type="Proteomes" id="UP001642900">
    <property type="component" value="Unassembled WGS sequence"/>
</dbReference>
<dbReference type="EMBL" id="JAAKZF010000064">
    <property type="protein sequence ID" value="NGO54774.1"/>
    <property type="molecule type" value="Genomic_DNA"/>
</dbReference>
<keyword evidence="3" id="KW-1185">Reference proteome</keyword>
<gene>
    <name evidence="2" type="ORF">G6N73_27255</name>
</gene>
<evidence type="ECO:0000256" key="1">
    <source>
        <dbReference type="SAM" id="Phobius"/>
    </source>
</evidence>
<name>A0A6G4WJI3_9HYPH</name>
<protein>
    <submittedName>
        <fullName evidence="2">Uncharacterized protein</fullName>
    </submittedName>
</protein>
<feature type="transmembrane region" description="Helical" evidence="1">
    <location>
        <begin position="37"/>
        <end position="53"/>
    </location>
</feature>
<evidence type="ECO:0000313" key="3">
    <source>
        <dbReference type="Proteomes" id="UP001642900"/>
    </source>
</evidence>
<accession>A0A6G4WJI3</accession>
<keyword evidence="1" id="KW-0812">Transmembrane</keyword>
<proteinExistence type="predicted"/>
<dbReference type="RefSeq" id="WP_165033108.1">
    <property type="nucleotide sequence ID" value="NZ_JAAKZF010000064.1"/>
</dbReference>
<reference evidence="2 3" key="1">
    <citation type="submission" date="2020-02" db="EMBL/GenBank/DDBJ databases">
        <title>Genome sequence of strain CCNWXJ40-4.</title>
        <authorList>
            <person name="Gao J."/>
            <person name="Sun J."/>
        </authorList>
    </citation>
    <scope>NUCLEOTIDE SEQUENCE [LARGE SCALE GENOMIC DNA]</scope>
    <source>
        <strain evidence="2 3">CCNWXJ 40-4</strain>
    </source>
</reference>
<keyword evidence="1" id="KW-0472">Membrane</keyword>
<feature type="transmembrane region" description="Helical" evidence="1">
    <location>
        <begin position="60"/>
        <end position="85"/>
    </location>
</feature>
<keyword evidence="1" id="KW-1133">Transmembrane helix</keyword>
<organism evidence="2 3">
    <name type="scientific">Allomesorhizobium camelthorni</name>
    <dbReference type="NCBI Taxonomy" id="475069"/>
    <lineage>
        <taxon>Bacteria</taxon>
        <taxon>Pseudomonadati</taxon>
        <taxon>Pseudomonadota</taxon>
        <taxon>Alphaproteobacteria</taxon>
        <taxon>Hyphomicrobiales</taxon>
        <taxon>Phyllobacteriaceae</taxon>
        <taxon>Allomesorhizobium</taxon>
    </lineage>
</organism>